<proteinExistence type="inferred from homology"/>
<dbReference type="InterPro" id="IPR001971">
    <property type="entry name" value="Ribosomal_uS11"/>
</dbReference>
<keyword evidence="3" id="KW-0687">Ribonucleoprotein</keyword>
<dbReference type="GO" id="GO:0006412">
    <property type="term" value="P:translation"/>
    <property type="evidence" value="ECO:0007669"/>
    <property type="project" value="InterPro"/>
</dbReference>
<name>E6QH43_9ZZZZ</name>
<dbReference type="GO" id="GO:1990904">
    <property type="term" value="C:ribonucleoprotein complex"/>
    <property type="evidence" value="ECO:0007669"/>
    <property type="project" value="UniProtKB-KW"/>
</dbReference>
<dbReference type="Pfam" id="PF00411">
    <property type="entry name" value="Ribosomal_S11"/>
    <property type="match status" value="1"/>
</dbReference>
<evidence type="ECO:0000256" key="2">
    <source>
        <dbReference type="ARBA" id="ARBA00022980"/>
    </source>
</evidence>
<dbReference type="NCBIfam" id="NF003698">
    <property type="entry name" value="PRK05309.1"/>
    <property type="match status" value="1"/>
</dbReference>
<dbReference type="AlphaFoldDB" id="E6QH43"/>
<organism evidence="5">
    <name type="scientific">mine drainage metagenome</name>
    <dbReference type="NCBI Taxonomy" id="410659"/>
    <lineage>
        <taxon>unclassified sequences</taxon>
        <taxon>metagenomes</taxon>
        <taxon>ecological metagenomes</taxon>
    </lineage>
</organism>
<dbReference type="PROSITE" id="PS00054">
    <property type="entry name" value="RIBOSOMAL_S11"/>
    <property type="match status" value="1"/>
</dbReference>
<accession>E6QH43</accession>
<sequence length="89" mass="9512">MLTWASSGGSGFRGSRKSTPFAAQVAAENAGKKAQEFGVKNLDVEVRGPGPGRESTVRALHSIGFRIASIRDVTPIPHNGCRPPKKRRV</sequence>
<dbReference type="InterPro" id="IPR018102">
    <property type="entry name" value="Ribosomal_uS11_CS"/>
</dbReference>
<gene>
    <name evidence="5" type="ORF">CARN5_3228</name>
</gene>
<dbReference type="HAMAP" id="MF_01310">
    <property type="entry name" value="Ribosomal_uS11"/>
    <property type="match status" value="1"/>
</dbReference>
<dbReference type="GO" id="GO:0005840">
    <property type="term" value="C:ribosome"/>
    <property type="evidence" value="ECO:0007669"/>
    <property type="project" value="UniProtKB-KW"/>
</dbReference>
<dbReference type="PIRSF" id="PIRSF002131">
    <property type="entry name" value="Ribosomal_S11"/>
    <property type="match status" value="1"/>
</dbReference>
<keyword evidence="2 5" id="KW-0689">Ribosomal protein</keyword>
<evidence type="ECO:0000256" key="4">
    <source>
        <dbReference type="SAM" id="MobiDB-lite"/>
    </source>
</evidence>
<comment type="similarity">
    <text evidence="1">Belongs to the universal ribosomal protein uS11 family.</text>
</comment>
<dbReference type="SUPFAM" id="SSF53137">
    <property type="entry name" value="Translational machinery components"/>
    <property type="match status" value="1"/>
</dbReference>
<evidence type="ECO:0000256" key="3">
    <source>
        <dbReference type="ARBA" id="ARBA00023274"/>
    </source>
</evidence>
<dbReference type="PANTHER" id="PTHR11759">
    <property type="entry name" value="40S RIBOSOMAL PROTEIN S14/30S RIBOSOMAL PROTEIN S11"/>
    <property type="match status" value="1"/>
</dbReference>
<protein>
    <submittedName>
        <fullName evidence="5">30S ribosomal protein S11</fullName>
    </submittedName>
</protein>
<feature type="region of interest" description="Disordered" evidence="4">
    <location>
        <begin position="1"/>
        <end position="20"/>
    </location>
</feature>
<dbReference type="GO" id="GO:0003735">
    <property type="term" value="F:structural constituent of ribosome"/>
    <property type="evidence" value="ECO:0007669"/>
    <property type="project" value="InterPro"/>
</dbReference>
<evidence type="ECO:0000256" key="1">
    <source>
        <dbReference type="ARBA" id="ARBA00006194"/>
    </source>
</evidence>
<reference evidence="5" key="1">
    <citation type="submission" date="2009-10" db="EMBL/GenBank/DDBJ databases">
        <title>Diversity of trophic interactions inside an arsenic-rich microbial ecosystem.</title>
        <authorList>
            <person name="Bertin P.N."/>
            <person name="Heinrich-Salmeron A."/>
            <person name="Pelletier E."/>
            <person name="Goulhen-Chollet F."/>
            <person name="Arsene-Ploetze F."/>
            <person name="Gallien S."/>
            <person name="Calteau A."/>
            <person name="Vallenet D."/>
            <person name="Casiot C."/>
            <person name="Chane-Woon-Ming B."/>
            <person name="Giloteaux L."/>
            <person name="Barakat M."/>
            <person name="Bonnefoy V."/>
            <person name="Bruneel O."/>
            <person name="Chandler M."/>
            <person name="Cleiss J."/>
            <person name="Duran R."/>
            <person name="Elbaz-Poulichet F."/>
            <person name="Fonknechten N."/>
            <person name="Lauga B."/>
            <person name="Mornico D."/>
            <person name="Ortet P."/>
            <person name="Schaeffer C."/>
            <person name="Siguier P."/>
            <person name="Alexander Thil Smith A."/>
            <person name="Van Dorsselaer A."/>
            <person name="Weissenbach J."/>
            <person name="Medigue C."/>
            <person name="Le Paslier D."/>
        </authorList>
    </citation>
    <scope>NUCLEOTIDE SEQUENCE</scope>
</reference>
<evidence type="ECO:0000313" key="5">
    <source>
        <dbReference type="EMBL" id="CBI06557.1"/>
    </source>
</evidence>
<comment type="caution">
    <text evidence="5">The sequence shown here is derived from an EMBL/GenBank/DDBJ whole genome shotgun (WGS) entry which is preliminary data.</text>
</comment>
<dbReference type="Gene3D" id="3.30.420.80">
    <property type="entry name" value="Ribosomal protein S11"/>
    <property type="match status" value="1"/>
</dbReference>
<dbReference type="EMBL" id="CABP01000188">
    <property type="protein sequence ID" value="CBI06557.1"/>
    <property type="molecule type" value="Genomic_DNA"/>
</dbReference>
<dbReference type="InterPro" id="IPR036967">
    <property type="entry name" value="Ribosomal_uS11_sf"/>
</dbReference>